<comment type="caution">
    <text evidence="2">The sequence shown here is derived from an EMBL/GenBank/DDBJ whole genome shotgun (WGS) entry which is preliminary data.</text>
</comment>
<feature type="non-terminal residue" evidence="2">
    <location>
        <position position="65"/>
    </location>
</feature>
<evidence type="ECO:0000256" key="1">
    <source>
        <dbReference type="SAM" id="MobiDB-lite"/>
    </source>
</evidence>
<sequence length="65" mass="7113">LLHKSLKHPAMEARGTRSQIGGHDLKGQGIGFGFQSPGLPASSIITAVQQQDYSASVWLRRREKL</sequence>
<protein>
    <submittedName>
        <fullName evidence="2">Uncharacterized protein</fullName>
    </submittedName>
</protein>
<accession>A0ABV0S1K5</accession>
<name>A0ABV0S1K5_9TELE</name>
<dbReference type="EMBL" id="JAHRIN010061890">
    <property type="protein sequence ID" value="MEQ2213427.1"/>
    <property type="molecule type" value="Genomic_DNA"/>
</dbReference>
<evidence type="ECO:0000313" key="2">
    <source>
        <dbReference type="EMBL" id="MEQ2213427.1"/>
    </source>
</evidence>
<proteinExistence type="predicted"/>
<keyword evidence="3" id="KW-1185">Reference proteome</keyword>
<organism evidence="2 3">
    <name type="scientific">Xenoophorus captivus</name>
    <dbReference type="NCBI Taxonomy" id="1517983"/>
    <lineage>
        <taxon>Eukaryota</taxon>
        <taxon>Metazoa</taxon>
        <taxon>Chordata</taxon>
        <taxon>Craniata</taxon>
        <taxon>Vertebrata</taxon>
        <taxon>Euteleostomi</taxon>
        <taxon>Actinopterygii</taxon>
        <taxon>Neopterygii</taxon>
        <taxon>Teleostei</taxon>
        <taxon>Neoteleostei</taxon>
        <taxon>Acanthomorphata</taxon>
        <taxon>Ovalentaria</taxon>
        <taxon>Atherinomorphae</taxon>
        <taxon>Cyprinodontiformes</taxon>
        <taxon>Goodeidae</taxon>
        <taxon>Xenoophorus</taxon>
    </lineage>
</organism>
<feature type="region of interest" description="Disordered" evidence="1">
    <location>
        <begin position="1"/>
        <end position="22"/>
    </location>
</feature>
<feature type="non-terminal residue" evidence="2">
    <location>
        <position position="1"/>
    </location>
</feature>
<evidence type="ECO:0000313" key="3">
    <source>
        <dbReference type="Proteomes" id="UP001434883"/>
    </source>
</evidence>
<gene>
    <name evidence="2" type="ORF">XENOCAPTIV_014861</name>
</gene>
<reference evidence="2 3" key="1">
    <citation type="submission" date="2021-06" db="EMBL/GenBank/DDBJ databases">
        <authorList>
            <person name="Palmer J.M."/>
        </authorList>
    </citation>
    <scope>NUCLEOTIDE SEQUENCE [LARGE SCALE GENOMIC DNA]</scope>
    <source>
        <strain evidence="2 3">XC_2019</strain>
        <tissue evidence="2">Muscle</tissue>
    </source>
</reference>
<dbReference type="Proteomes" id="UP001434883">
    <property type="component" value="Unassembled WGS sequence"/>
</dbReference>